<gene>
    <name evidence="4" type="ORF">ET989_02485</name>
</gene>
<keyword evidence="5" id="KW-1185">Reference proteome</keyword>
<dbReference type="PANTHER" id="PTHR43841">
    <property type="entry name" value="3-HYDROXYACYL-THIOESTER DEHYDRATASE HTDX-RELATED"/>
    <property type="match status" value="1"/>
</dbReference>
<evidence type="ECO:0000259" key="3">
    <source>
        <dbReference type="Pfam" id="PF13452"/>
    </source>
</evidence>
<comment type="similarity">
    <text evidence="1">Belongs to the enoyl-CoA hydratase/isomerase family.</text>
</comment>
<dbReference type="Pfam" id="PF01575">
    <property type="entry name" value="MaoC_dehydratas"/>
    <property type="match status" value="1"/>
</dbReference>
<dbReference type="OrthoDB" id="9774179at2"/>
<proteinExistence type="inferred from homology"/>
<protein>
    <recommendedName>
        <fullName evidence="6">MaoC-like domain-containing protein</fullName>
    </recommendedName>
</protein>
<dbReference type="InterPro" id="IPR029069">
    <property type="entry name" value="HotDog_dom_sf"/>
</dbReference>
<dbReference type="EMBL" id="SDMQ01000002">
    <property type="protein sequence ID" value="TBT87201.1"/>
    <property type="molecule type" value="Genomic_DNA"/>
</dbReference>
<accession>A0A4Q9KGH1</accession>
<dbReference type="Proteomes" id="UP000292373">
    <property type="component" value="Unassembled WGS sequence"/>
</dbReference>
<dbReference type="Gene3D" id="3.10.129.10">
    <property type="entry name" value="Hotdog Thioesterase"/>
    <property type="match status" value="1"/>
</dbReference>
<dbReference type="RefSeq" id="WP_131166987.1">
    <property type="nucleotide sequence ID" value="NZ_SDMQ01000002.1"/>
</dbReference>
<feature type="domain" description="FAS1-like dehydratase" evidence="3">
    <location>
        <begin position="53"/>
        <end position="118"/>
    </location>
</feature>
<evidence type="ECO:0000313" key="5">
    <source>
        <dbReference type="Proteomes" id="UP000292373"/>
    </source>
</evidence>
<comment type="caution">
    <text evidence="4">The sequence shown here is derived from an EMBL/GenBank/DDBJ whole genome shotgun (WGS) entry which is preliminary data.</text>
</comment>
<evidence type="ECO:0008006" key="6">
    <source>
        <dbReference type="Google" id="ProtNLM"/>
    </source>
</evidence>
<evidence type="ECO:0000259" key="2">
    <source>
        <dbReference type="Pfam" id="PF01575"/>
    </source>
</evidence>
<reference evidence="4 5" key="1">
    <citation type="submission" date="2019-01" db="EMBL/GenBank/DDBJ databases">
        <title>Lactibacter flavus gen. nov., sp. nov., a novel bacterium of the family Propionibacteriaceae isolated from raw milk and dairy products.</title>
        <authorList>
            <person name="Huptas C."/>
            <person name="Wenning M."/>
            <person name="Breitenwieser F."/>
            <person name="Doll E."/>
            <person name="Von Neubeck M."/>
            <person name="Busse H.-J."/>
            <person name="Scherer S."/>
        </authorList>
    </citation>
    <scope>NUCLEOTIDE SEQUENCE [LARGE SCALE GENOMIC DNA]</scope>
    <source>
        <strain evidence="4 5">KCTC 33808</strain>
    </source>
</reference>
<name>A0A4Q9KGH1_9ACTN</name>
<feature type="domain" description="MaoC-like" evidence="2">
    <location>
        <begin position="192"/>
        <end position="251"/>
    </location>
</feature>
<organism evidence="4 5">
    <name type="scientific">Propioniciclava sinopodophylli</name>
    <dbReference type="NCBI Taxonomy" id="1837344"/>
    <lineage>
        <taxon>Bacteria</taxon>
        <taxon>Bacillati</taxon>
        <taxon>Actinomycetota</taxon>
        <taxon>Actinomycetes</taxon>
        <taxon>Propionibacteriales</taxon>
        <taxon>Propionibacteriaceae</taxon>
        <taxon>Propioniciclava</taxon>
    </lineage>
</organism>
<dbReference type="InterPro" id="IPR002539">
    <property type="entry name" value="MaoC-like_dom"/>
</dbReference>
<dbReference type="InterPro" id="IPR039569">
    <property type="entry name" value="FAS1-like_DH_region"/>
</dbReference>
<dbReference type="PANTHER" id="PTHR43841:SF1">
    <property type="entry name" value="3-HYDROXYACYL-THIOESTER DEHYDRATASE X"/>
    <property type="match status" value="1"/>
</dbReference>
<dbReference type="AlphaFoldDB" id="A0A4Q9KGH1"/>
<sequence>MADLVFPELPSIGPLLARGVAGSIGAGRGARPVPGRAAIVASHRQDIARLSAYARVCGFTLRDHVPPTWLHVLTFPLQAALMAERDFPYALAGLVHASNSMMLHRPVSVGEELALVVRAGNARPHRKGALFDLLGEVRGRGGETVWTGTSSYLALGGKVAGASAPAEAEPAASEVALPAISQQWRLPADLGRQYAAVSGDVNPIHLNALTARVFGFKRPIIHGMWTHARVIAALEPRLPDAYTVDVEFKRPILLPGKAGFATDGSSFAVTNRDGKPYLTGSITPA</sequence>
<evidence type="ECO:0000313" key="4">
    <source>
        <dbReference type="EMBL" id="TBT87201.1"/>
    </source>
</evidence>
<dbReference type="Pfam" id="PF13452">
    <property type="entry name" value="FAS1_DH_region"/>
    <property type="match status" value="1"/>
</dbReference>
<dbReference type="SUPFAM" id="SSF54637">
    <property type="entry name" value="Thioesterase/thiol ester dehydrase-isomerase"/>
    <property type="match status" value="2"/>
</dbReference>
<evidence type="ECO:0000256" key="1">
    <source>
        <dbReference type="ARBA" id="ARBA00005254"/>
    </source>
</evidence>